<evidence type="ECO:0000313" key="2">
    <source>
        <dbReference type="EMBL" id="MIK93381.1"/>
    </source>
</evidence>
<gene>
    <name evidence="3" type="ORF">A7E06_21500</name>
    <name evidence="2" type="ORF">KO51_18080</name>
    <name evidence="1" type="ORF">NL99_28965</name>
</gene>
<dbReference type="EMBL" id="AAACVH010000138">
    <property type="protein sequence ID" value="EAA8668825.1"/>
    <property type="molecule type" value="Genomic_DNA"/>
</dbReference>
<keyword evidence="2" id="KW-0238">DNA-binding</keyword>
<evidence type="ECO:0000313" key="1">
    <source>
        <dbReference type="EMBL" id="EAA8668825.1"/>
    </source>
</evidence>
<accession>A0A3R0C3E0</accession>
<dbReference type="EMBL" id="RSUV01000019">
    <property type="protein sequence ID" value="MIV46008.1"/>
    <property type="molecule type" value="Genomic_DNA"/>
</dbReference>
<dbReference type="Proteomes" id="UP000885283">
    <property type="component" value="Unassembled WGS sequence"/>
</dbReference>
<dbReference type="Proteomes" id="UP000839834">
    <property type="component" value="Unassembled WGS sequence"/>
</dbReference>
<dbReference type="AlphaFoldDB" id="A0A3R0C3E0"/>
<dbReference type="EMBL" id="RSMR01000020">
    <property type="protein sequence ID" value="MIK93381.1"/>
    <property type="molecule type" value="Genomic_DNA"/>
</dbReference>
<reference evidence="2" key="1">
    <citation type="submission" date="2018-08" db="EMBL/GenBank/DDBJ databases">
        <authorList>
            <consortium name="GenomeTrakr network: Whole genome sequencing for foodborne pathogen traceback"/>
        </authorList>
    </citation>
    <scope>NUCLEOTIDE SEQUENCE [LARGE SCALE GENOMIC DNA]</scope>
    <source>
        <strain evidence="3">CFSAN048114</strain>
        <strain evidence="2">FLUFL-1338</strain>
        <strain evidence="1">FLUFL-367</strain>
    </source>
</reference>
<sequence>MSKWKRAEILIIRQCAGKMRVADIGRLIGRTRDAVRTKARELNICLILRGDYHQSAKYHQRDIEKARDLHLEGVKRQDIAEMLEIPLGMVNQYVYFDRRAG</sequence>
<evidence type="ECO:0000313" key="3">
    <source>
        <dbReference type="EMBL" id="MIV46008.1"/>
    </source>
</evidence>
<comment type="caution">
    <text evidence="2">The sequence shown here is derived from an EMBL/GenBank/DDBJ whole genome shotgun (WGS) entry which is preliminary data.</text>
</comment>
<organism evidence="2">
    <name type="scientific">Salmonella enterica</name>
    <name type="common">Salmonella choleraesuis</name>
    <dbReference type="NCBI Taxonomy" id="28901"/>
    <lineage>
        <taxon>Bacteria</taxon>
        <taxon>Pseudomonadati</taxon>
        <taxon>Pseudomonadota</taxon>
        <taxon>Gammaproteobacteria</taxon>
        <taxon>Enterobacterales</taxon>
        <taxon>Enterobacteriaceae</taxon>
        <taxon>Salmonella</taxon>
    </lineage>
</organism>
<proteinExistence type="predicted"/>
<name>A0A3R0C3E0_SALER</name>
<dbReference type="Proteomes" id="UP000839530">
    <property type="component" value="Unassembled WGS sequence"/>
</dbReference>
<dbReference type="GO" id="GO:0003677">
    <property type="term" value="F:DNA binding"/>
    <property type="evidence" value="ECO:0007669"/>
    <property type="project" value="UniProtKB-KW"/>
</dbReference>
<protein>
    <submittedName>
        <fullName evidence="2">DNA-binding protein</fullName>
    </submittedName>
</protein>